<feature type="region of interest" description="Disordered" evidence="3">
    <location>
        <begin position="178"/>
        <end position="205"/>
    </location>
</feature>
<dbReference type="PANTHER" id="PTHR15954">
    <property type="entry name" value="VACUOLAR PROTEIN SORTING-ASSOCIATED PROTEIN 51 HOMOLOG"/>
    <property type="match status" value="1"/>
</dbReference>
<feature type="compositionally biased region" description="Low complexity" evidence="3">
    <location>
        <begin position="16"/>
        <end position="47"/>
    </location>
</feature>
<feature type="compositionally biased region" description="Basic and acidic residues" evidence="3">
    <location>
        <begin position="217"/>
        <end position="238"/>
    </location>
</feature>
<keyword evidence="2" id="KW-0333">Golgi apparatus</keyword>
<proteinExistence type="inferred from homology"/>
<dbReference type="EMBL" id="JAZHXI010000004">
    <property type="protein sequence ID" value="KAL2072462.1"/>
    <property type="molecule type" value="Genomic_DNA"/>
</dbReference>
<comment type="function">
    <text evidence="2">Acts as component of the GARP complex that is involved in retrograde transport from early and late endosomes to the trans-Golgi network (TGN).</text>
</comment>
<feature type="region of interest" description="Disordered" evidence="3">
    <location>
        <begin position="1"/>
        <end position="117"/>
    </location>
</feature>
<keyword evidence="2" id="KW-0653">Protein transport</keyword>
<comment type="subunit">
    <text evidence="2">Component of the Golgi-associated retrograde protein (GARP) complex.</text>
</comment>
<keyword evidence="2" id="KW-0445">Lipid transport</keyword>
<comment type="subcellular location">
    <subcellularLocation>
        <location evidence="2">Golgi apparatus</location>
        <location evidence="2">trans-Golgi network</location>
    </subcellularLocation>
</comment>
<feature type="compositionally biased region" description="Gly residues" evidence="3">
    <location>
        <begin position="183"/>
        <end position="195"/>
    </location>
</feature>
<evidence type="ECO:0000256" key="3">
    <source>
        <dbReference type="SAM" id="MobiDB-lite"/>
    </source>
</evidence>
<name>A0ABR4CRS8_9HELO</name>
<dbReference type="InterPro" id="IPR014812">
    <property type="entry name" value="Vps51"/>
</dbReference>
<comment type="similarity">
    <text evidence="1 2">Belongs to the VPS51 family.</text>
</comment>
<gene>
    <name evidence="4" type="ORF">VTL71DRAFT_11805</name>
</gene>
<evidence type="ECO:0000256" key="1">
    <source>
        <dbReference type="ARBA" id="ARBA00006080"/>
    </source>
</evidence>
<dbReference type="PANTHER" id="PTHR15954:SF4">
    <property type="entry name" value="VACUOLAR PROTEIN SORTING-ASSOCIATED PROTEIN 51 HOMOLOG"/>
    <property type="match status" value="1"/>
</dbReference>
<reference evidence="4 5" key="1">
    <citation type="journal article" date="2024" name="Commun. Biol.">
        <title>Comparative genomic analysis of thermophilic fungi reveals convergent evolutionary adaptations and gene losses.</title>
        <authorList>
            <person name="Steindorff A.S."/>
            <person name="Aguilar-Pontes M.V."/>
            <person name="Robinson A.J."/>
            <person name="Andreopoulos B."/>
            <person name="LaButti K."/>
            <person name="Kuo A."/>
            <person name="Mondo S."/>
            <person name="Riley R."/>
            <person name="Otillar R."/>
            <person name="Haridas S."/>
            <person name="Lipzen A."/>
            <person name="Grimwood J."/>
            <person name="Schmutz J."/>
            <person name="Clum A."/>
            <person name="Reid I.D."/>
            <person name="Moisan M.C."/>
            <person name="Butler G."/>
            <person name="Nguyen T.T.M."/>
            <person name="Dewar K."/>
            <person name="Conant G."/>
            <person name="Drula E."/>
            <person name="Henrissat B."/>
            <person name="Hansel C."/>
            <person name="Singer S."/>
            <person name="Hutchinson M.I."/>
            <person name="de Vries R.P."/>
            <person name="Natvig D.O."/>
            <person name="Powell A.J."/>
            <person name="Tsang A."/>
            <person name="Grigoriev I.V."/>
        </authorList>
    </citation>
    <scope>NUCLEOTIDE SEQUENCE [LARGE SCALE GENOMIC DNA]</scope>
    <source>
        <strain evidence="4 5">CBS 494.80</strain>
    </source>
</reference>
<evidence type="ECO:0000256" key="2">
    <source>
        <dbReference type="RuleBase" id="RU368010"/>
    </source>
</evidence>
<comment type="caution">
    <text evidence="4">The sequence shown here is derived from an EMBL/GenBank/DDBJ whole genome shotgun (WGS) entry which is preliminary data.</text>
</comment>
<sequence>MSTIASPREPSLSGRRVPLLSTPTSSSRPSLDTTRSESSPSRSSAPSNLTNPNSALPTQPKRNRAALREYYNLQKNGPSSLSTTSQAPSSPASSSIHSFPDDYGNGDDVESEMDKEGFNAEEYVRKVLEEKSLGEVLGIYRGVLADVRALDAERKALVYDNYSKLIVATEMIGRMREGVGESSSGGGRAGGGAAGGKKKGDGVEGVEELVERVRKGVEGLRRDSEGGEDRKEEIEKAERRRKTRLVAERVLGTPEKVRNLVRDGKSEEAKALWEHEKRLLERWRERGVGGPDVAECIEDGERALRGEDAVLRPESKP</sequence>
<dbReference type="Pfam" id="PF08700">
    <property type="entry name" value="VPS51_Exo84_N"/>
    <property type="match status" value="1"/>
</dbReference>
<keyword evidence="5" id="KW-1185">Reference proteome</keyword>
<evidence type="ECO:0000313" key="5">
    <source>
        <dbReference type="Proteomes" id="UP001595075"/>
    </source>
</evidence>
<protein>
    <recommendedName>
        <fullName evidence="2">Vacuolar protein sorting-associated protein 51 homolog</fullName>
    </recommendedName>
</protein>
<feature type="compositionally biased region" description="Low complexity" evidence="3">
    <location>
        <begin position="78"/>
        <end position="95"/>
    </location>
</feature>
<organism evidence="4 5">
    <name type="scientific">Oculimacula yallundae</name>
    <dbReference type="NCBI Taxonomy" id="86028"/>
    <lineage>
        <taxon>Eukaryota</taxon>
        <taxon>Fungi</taxon>
        <taxon>Dikarya</taxon>
        <taxon>Ascomycota</taxon>
        <taxon>Pezizomycotina</taxon>
        <taxon>Leotiomycetes</taxon>
        <taxon>Helotiales</taxon>
        <taxon>Ploettnerulaceae</taxon>
        <taxon>Oculimacula</taxon>
    </lineage>
</organism>
<keyword evidence="2" id="KW-0813">Transport</keyword>
<feature type="compositionally biased region" description="Polar residues" evidence="3">
    <location>
        <begin position="48"/>
        <end position="57"/>
    </location>
</feature>
<evidence type="ECO:0000313" key="4">
    <source>
        <dbReference type="EMBL" id="KAL2072462.1"/>
    </source>
</evidence>
<feature type="region of interest" description="Disordered" evidence="3">
    <location>
        <begin position="217"/>
        <end position="241"/>
    </location>
</feature>
<accession>A0ABR4CRS8</accession>
<dbReference type="Proteomes" id="UP001595075">
    <property type="component" value="Unassembled WGS sequence"/>
</dbReference>